<evidence type="ECO:0000313" key="3">
    <source>
        <dbReference type="EnsemblMetazoa" id="XP_024085186.1"/>
    </source>
</evidence>
<reference evidence="3" key="1">
    <citation type="submission" date="2022-01" db="UniProtKB">
        <authorList>
            <consortium name="EnsemblMetazoa"/>
        </authorList>
    </citation>
    <scope>IDENTIFICATION</scope>
</reference>
<feature type="region of interest" description="Disordered" evidence="1">
    <location>
        <begin position="1"/>
        <end position="50"/>
    </location>
</feature>
<dbReference type="GeneID" id="106667542"/>
<dbReference type="EnsemblMetazoa" id="XM_024229418.1">
    <property type="protein sequence ID" value="XP_024085186.1"/>
    <property type="gene ID" value="LOC106667542"/>
</dbReference>
<protein>
    <recommendedName>
        <fullName evidence="2">CUE domain-containing protein</fullName>
    </recommendedName>
</protein>
<accession>A0A8I6SPR1</accession>
<keyword evidence="4" id="KW-1185">Reference proteome</keyword>
<evidence type="ECO:0000313" key="4">
    <source>
        <dbReference type="Proteomes" id="UP000494040"/>
    </source>
</evidence>
<name>A0A8I6SPR1_CIMLE</name>
<evidence type="ECO:0000256" key="1">
    <source>
        <dbReference type="SAM" id="MobiDB-lite"/>
    </source>
</evidence>
<organism evidence="3 4">
    <name type="scientific">Cimex lectularius</name>
    <name type="common">Bed bug</name>
    <name type="synonym">Acanthia lectularia</name>
    <dbReference type="NCBI Taxonomy" id="79782"/>
    <lineage>
        <taxon>Eukaryota</taxon>
        <taxon>Metazoa</taxon>
        <taxon>Ecdysozoa</taxon>
        <taxon>Arthropoda</taxon>
        <taxon>Hexapoda</taxon>
        <taxon>Insecta</taxon>
        <taxon>Pterygota</taxon>
        <taxon>Neoptera</taxon>
        <taxon>Paraneoptera</taxon>
        <taxon>Hemiptera</taxon>
        <taxon>Heteroptera</taxon>
        <taxon>Panheteroptera</taxon>
        <taxon>Cimicomorpha</taxon>
        <taxon>Cimicidae</taxon>
        <taxon>Cimex</taxon>
    </lineage>
</organism>
<proteinExistence type="predicted"/>
<dbReference type="Proteomes" id="UP000494040">
    <property type="component" value="Unassembled WGS sequence"/>
</dbReference>
<feature type="compositionally biased region" description="Basic and acidic residues" evidence="1">
    <location>
        <begin position="13"/>
        <end position="39"/>
    </location>
</feature>
<feature type="domain" description="CUE" evidence="2">
    <location>
        <begin position="76"/>
        <end position="102"/>
    </location>
</feature>
<dbReference type="GO" id="GO:0043130">
    <property type="term" value="F:ubiquitin binding"/>
    <property type="evidence" value="ECO:0007669"/>
    <property type="project" value="InterPro"/>
</dbReference>
<dbReference type="InterPro" id="IPR003892">
    <property type="entry name" value="CUE"/>
</dbReference>
<dbReference type="OrthoDB" id="3045089at2759"/>
<evidence type="ECO:0000259" key="2">
    <source>
        <dbReference type="PROSITE" id="PS51140"/>
    </source>
</evidence>
<dbReference type="PROSITE" id="PS51140">
    <property type="entry name" value="CUE"/>
    <property type="match status" value="1"/>
</dbReference>
<dbReference type="AlphaFoldDB" id="A0A8I6SPR1"/>
<dbReference type="RefSeq" id="XP_024085186.1">
    <property type="nucleotide sequence ID" value="XM_024229418.1"/>
</dbReference>
<sequence length="102" mass="11610">MSQVRRLPPGWDTKCEPRTGKRHVTLEDPRNKDQGDGQNHHHHLPQIQENVRGGRHVPFMGASAVQSNTQHSQQIILAETVQKIRSMFPTVPETHIKALLLK</sequence>